<dbReference type="OrthoDB" id="9946716at2"/>
<reference evidence="2 3" key="1">
    <citation type="submission" date="2019-12" db="EMBL/GenBank/DDBJ databases">
        <title>Hybrid Genome Assemblies of two High G+C Isolates from Undergraduate Microbiology Courses.</title>
        <authorList>
            <person name="Ne Ville C.J."/>
            <person name="Enright D."/>
            <person name="Hernandez I."/>
            <person name="Dodsworth J."/>
            <person name="Orwin P.M."/>
        </authorList>
    </citation>
    <scope>NUCLEOTIDE SEQUENCE [LARGE SCALE GENOMIC DNA]</scope>
    <source>
        <strain evidence="2 3">CSUSB</strain>
    </source>
</reference>
<evidence type="ECO:0000313" key="3">
    <source>
        <dbReference type="Proteomes" id="UP000425817"/>
    </source>
</evidence>
<feature type="transmembrane region" description="Helical" evidence="1">
    <location>
        <begin position="44"/>
        <end position="60"/>
    </location>
</feature>
<evidence type="ECO:0000313" key="2">
    <source>
        <dbReference type="EMBL" id="QGW83710.1"/>
    </source>
</evidence>
<proteinExistence type="predicted"/>
<keyword evidence="1" id="KW-1133">Transmembrane helix</keyword>
<dbReference type="Proteomes" id="UP000425817">
    <property type="component" value="Chromosome"/>
</dbReference>
<protein>
    <submittedName>
        <fullName evidence="2">Uncharacterized protein</fullName>
    </submittedName>
</protein>
<keyword evidence="1" id="KW-0472">Membrane</keyword>
<dbReference type="RefSeq" id="WP_157615102.1">
    <property type="nucleotide sequence ID" value="NZ_CP046622.1"/>
</dbReference>
<sequence length="61" mass="6745">MSQIAMLVAKLRRPRSLGTWLFDTCLFDVLVSLGLIAAATKVLLFFHSGAVAFWMLLCFGP</sequence>
<accession>A0A6I6HLG2</accession>
<feature type="transmembrane region" description="Helical" evidence="1">
    <location>
        <begin position="20"/>
        <end position="38"/>
    </location>
</feature>
<keyword evidence="1" id="KW-0812">Transmembrane</keyword>
<dbReference type="AlphaFoldDB" id="A0A6I6HLG2"/>
<gene>
    <name evidence="2" type="ORF">GOQ09_19900</name>
</gene>
<name>A0A6I6HLG2_VARPD</name>
<organism evidence="2 3">
    <name type="scientific">Variovorax paradoxus</name>
    <dbReference type="NCBI Taxonomy" id="34073"/>
    <lineage>
        <taxon>Bacteria</taxon>
        <taxon>Pseudomonadati</taxon>
        <taxon>Pseudomonadota</taxon>
        <taxon>Betaproteobacteria</taxon>
        <taxon>Burkholderiales</taxon>
        <taxon>Comamonadaceae</taxon>
        <taxon>Variovorax</taxon>
    </lineage>
</organism>
<evidence type="ECO:0000256" key="1">
    <source>
        <dbReference type="SAM" id="Phobius"/>
    </source>
</evidence>
<dbReference type="EMBL" id="CP046622">
    <property type="protein sequence ID" value="QGW83710.1"/>
    <property type="molecule type" value="Genomic_DNA"/>
</dbReference>